<dbReference type="AlphaFoldDB" id="A0A0F8VQU4"/>
<dbReference type="SUPFAM" id="SSF143100">
    <property type="entry name" value="TTHA1013/TTHA0281-like"/>
    <property type="match status" value="1"/>
</dbReference>
<proteinExistence type="predicted"/>
<organism evidence="1">
    <name type="scientific">marine sediment metagenome</name>
    <dbReference type="NCBI Taxonomy" id="412755"/>
    <lineage>
        <taxon>unclassified sequences</taxon>
        <taxon>metagenomes</taxon>
        <taxon>ecological metagenomes</taxon>
    </lineage>
</organism>
<dbReference type="EMBL" id="LAZR01069960">
    <property type="protein sequence ID" value="KKK46677.1"/>
    <property type="molecule type" value="Genomic_DNA"/>
</dbReference>
<accession>A0A0F8VQU4</accession>
<gene>
    <name evidence="1" type="ORF">LCGC14_3162840</name>
</gene>
<name>A0A0F8VQU4_9ZZZZ</name>
<reference evidence="1" key="1">
    <citation type="journal article" date="2015" name="Nature">
        <title>Complex archaea that bridge the gap between prokaryotes and eukaryotes.</title>
        <authorList>
            <person name="Spang A."/>
            <person name="Saw J.H."/>
            <person name="Jorgensen S.L."/>
            <person name="Zaremba-Niedzwiedzka K."/>
            <person name="Martijn J."/>
            <person name="Lind A.E."/>
            <person name="van Eijk R."/>
            <person name="Schleper C."/>
            <person name="Guy L."/>
            <person name="Ettema T.J."/>
        </authorList>
    </citation>
    <scope>NUCLEOTIDE SEQUENCE</scope>
</reference>
<dbReference type="InterPro" id="IPR035069">
    <property type="entry name" value="TTHA1013/TTHA0281-like"/>
</dbReference>
<evidence type="ECO:0008006" key="2">
    <source>
        <dbReference type="Google" id="ProtNLM"/>
    </source>
</evidence>
<evidence type="ECO:0000313" key="1">
    <source>
        <dbReference type="EMBL" id="KKK46677.1"/>
    </source>
</evidence>
<protein>
    <recommendedName>
        <fullName evidence="2">HicB-like antitoxin of toxin-antitoxin system domain-containing protein</fullName>
    </recommendedName>
</protein>
<sequence length="54" mass="6074">MERDGMDTQAEQILKRPYTRILVPEEDGSFSAEILEFPGCYADGETATDAYDNL</sequence>
<comment type="caution">
    <text evidence="1">The sequence shown here is derived from an EMBL/GenBank/DDBJ whole genome shotgun (WGS) entry which is preliminary data.</text>
</comment>
<dbReference type="Gene3D" id="3.30.160.250">
    <property type="match status" value="1"/>
</dbReference>
<feature type="non-terminal residue" evidence="1">
    <location>
        <position position="54"/>
    </location>
</feature>